<accession>A0A8K0KLI3</accession>
<dbReference type="Proteomes" id="UP000792457">
    <property type="component" value="Unassembled WGS sequence"/>
</dbReference>
<protein>
    <submittedName>
        <fullName evidence="2">Uncharacterized protein</fullName>
    </submittedName>
</protein>
<evidence type="ECO:0000313" key="3">
    <source>
        <dbReference type="Proteomes" id="UP000792457"/>
    </source>
</evidence>
<feature type="compositionally biased region" description="Low complexity" evidence="1">
    <location>
        <begin position="17"/>
        <end position="40"/>
    </location>
</feature>
<sequence length="67" mass="6635">MAEHGLVTELLTRLSNAAGPTATPGTVPVTPGGTASTTAPETKSCASVSTIISLLSTLCRGSPTITH</sequence>
<proteinExistence type="predicted"/>
<evidence type="ECO:0000256" key="1">
    <source>
        <dbReference type="SAM" id="MobiDB-lite"/>
    </source>
</evidence>
<feature type="region of interest" description="Disordered" evidence="1">
    <location>
        <begin position="15"/>
        <end position="42"/>
    </location>
</feature>
<comment type="caution">
    <text evidence="2">The sequence shown here is derived from an EMBL/GenBank/DDBJ whole genome shotgun (WGS) entry which is preliminary data.</text>
</comment>
<reference evidence="2" key="1">
    <citation type="submission" date="2013-04" db="EMBL/GenBank/DDBJ databases">
        <authorList>
            <person name="Qu J."/>
            <person name="Murali S.C."/>
            <person name="Bandaranaike D."/>
            <person name="Bellair M."/>
            <person name="Blankenburg K."/>
            <person name="Chao H."/>
            <person name="Dinh H."/>
            <person name="Doddapaneni H."/>
            <person name="Downs B."/>
            <person name="Dugan-Rocha S."/>
            <person name="Elkadiri S."/>
            <person name="Gnanaolivu R.D."/>
            <person name="Hernandez B."/>
            <person name="Javaid M."/>
            <person name="Jayaseelan J.C."/>
            <person name="Lee S."/>
            <person name="Li M."/>
            <person name="Ming W."/>
            <person name="Munidasa M."/>
            <person name="Muniz J."/>
            <person name="Nguyen L."/>
            <person name="Ongeri F."/>
            <person name="Osuji N."/>
            <person name="Pu L.-L."/>
            <person name="Puazo M."/>
            <person name="Qu C."/>
            <person name="Quiroz J."/>
            <person name="Raj R."/>
            <person name="Weissenberger G."/>
            <person name="Xin Y."/>
            <person name="Zou X."/>
            <person name="Han Y."/>
            <person name="Richards S."/>
            <person name="Worley K."/>
            <person name="Muzny D."/>
            <person name="Gibbs R."/>
        </authorList>
    </citation>
    <scope>NUCLEOTIDE SEQUENCE</scope>
    <source>
        <strain evidence="2">Sampled in the wild</strain>
    </source>
</reference>
<dbReference type="EMBL" id="KZ308979">
    <property type="protein sequence ID" value="KAG8236036.1"/>
    <property type="molecule type" value="Genomic_DNA"/>
</dbReference>
<evidence type="ECO:0000313" key="2">
    <source>
        <dbReference type="EMBL" id="KAG8236036.1"/>
    </source>
</evidence>
<reference evidence="2" key="2">
    <citation type="submission" date="2017-10" db="EMBL/GenBank/DDBJ databases">
        <title>Ladona fulva Genome sequencing and assembly.</title>
        <authorList>
            <person name="Murali S."/>
            <person name="Richards S."/>
            <person name="Bandaranaike D."/>
            <person name="Bellair M."/>
            <person name="Blankenburg K."/>
            <person name="Chao H."/>
            <person name="Dinh H."/>
            <person name="Doddapaneni H."/>
            <person name="Dugan-Rocha S."/>
            <person name="Elkadiri S."/>
            <person name="Gnanaolivu R."/>
            <person name="Hernandez B."/>
            <person name="Skinner E."/>
            <person name="Javaid M."/>
            <person name="Lee S."/>
            <person name="Li M."/>
            <person name="Ming W."/>
            <person name="Munidasa M."/>
            <person name="Muniz J."/>
            <person name="Nguyen L."/>
            <person name="Hughes D."/>
            <person name="Osuji N."/>
            <person name="Pu L.-L."/>
            <person name="Puazo M."/>
            <person name="Qu C."/>
            <person name="Quiroz J."/>
            <person name="Raj R."/>
            <person name="Weissenberger G."/>
            <person name="Xin Y."/>
            <person name="Zou X."/>
            <person name="Han Y."/>
            <person name="Worley K."/>
            <person name="Muzny D."/>
            <person name="Gibbs R."/>
        </authorList>
    </citation>
    <scope>NUCLEOTIDE SEQUENCE</scope>
    <source>
        <strain evidence="2">Sampled in the wild</strain>
    </source>
</reference>
<gene>
    <name evidence="2" type="ORF">J437_LFUL015414</name>
</gene>
<feature type="non-terminal residue" evidence="2">
    <location>
        <position position="1"/>
    </location>
</feature>
<name>A0A8K0KLI3_LADFU</name>
<dbReference type="AlphaFoldDB" id="A0A8K0KLI3"/>
<keyword evidence="3" id="KW-1185">Reference proteome</keyword>
<organism evidence="2 3">
    <name type="scientific">Ladona fulva</name>
    <name type="common">Scarce chaser dragonfly</name>
    <name type="synonym">Libellula fulva</name>
    <dbReference type="NCBI Taxonomy" id="123851"/>
    <lineage>
        <taxon>Eukaryota</taxon>
        <taxon>Metazoa</taxon>
        <taxon>Ecdysozoa</taxon>
        <taxon>Arthropoda</taxon>
        <taxon>Hexapoda</taxon>
        <taxon>Insecta</taxon>
        <taxon>Pterygota</taxon>
        <taxon>Palaeoptera</taxon>
        <taxon>Odonata</taxon>
        <taxon>Epiprocta</taxon>
        <taxon>Anisoptera</taxon>
        <taxon>Libelluloidea</taxon>
        <taxon>Libellulidae</taxon>
        <taxon>Ladona</taxon>
    </lineage>
</organism>